<keyword evidence="1" id="KW-1185">Reference proteome</keyword>
<evidence type="ECO:0000313" key="2">
    <source>
        <dbReference type="WBParaSite" id="Minc3s00338g10502"/>
    </source>
</evidence>
<sequence length="50" mass="5823">MISYFLPLSNTTCLSFPDIPSYPELWMLNSVLERRTDRDTQASLMLRLEG</sequence>
<evidence type="ECO:0000313" key="1">
    <source>
        <dbReference type="Proteomes" id="UP000887563"/>
    </source>
</evidence>
<dbReference type="Proteomes" id="UP000887563">
    <property type="component" value="Unplaced"/>
</dbReference>
<dbReference type="AlphaFoldDB" id="A0A914L8H2"/>
<protein>
    <submittedName>
        <fullName evidence="2">Uncharacterized protein</fullName>
    </submittedName>
</protein>
<proteinExistence type="predicted"/>
<accession>A0A914L8H2</accession>
<organism evidence="1 2">
    <name type="scientific">Meloidogyne incognita</name>
    <name type="common">Southern root-knot nematode worm</name>
    <name type="synonym">Oxyuris incognita</name>
    <dbReference type="NCBI Taxonomy" id="6306"/>
    <lineage>
        <taxon>Eukaryota</taxon>
        <taxon>Metazoa</taxon>
        <taxon>Ecdysozoa</taxon>
        <taxon>Nematoda</taxon>
        <taxon>Chromadorea</taxon>
        <taxon>Rhabditida</taxon>
        <taxon>Tylenchina</taxon>
        <taxon>Tylenchomorpha</taxon>
        <taxon>Tylenchoidea</taxon>
        <taxon>Meloidogynidae</taxon>
        <taxon>Meloidogyninae</taxon>
        <taxon>Meloidogyne</taxon>
        <taxon>Meloidogyne incognita group</taxon>
    </lineage>
</organism>
<dbReference type="WBParaSite" id="Minc3s00338g10502">
    <property type="protein sequence ID" value="Minc3s00338g10502"/>
    <property type="gene ID" value="Minc3s00338g10502"/>
</dbReference>
<reference evidence="2" key="1">
    <citation type="submission" date="2022-11" db="UniProtKB">
        <authorList>
            <consortium name="WormBaseParasite"/>
        </authorList>
    </citation>
    <scope>IDENTIFICATION</scope>
</reference>
<name>A0A914L8H2_MELIC</name>